<evidence type="ECO:0000313" key="6">
    <source>
        <dbReference type="Proteomes" id="UP000887116"/>
    </source>
</evidence>
<dbReference type="SUPFAM" id="SSF52540">
    <property type="entry name" value="P-loop containing nucleoside triphosphate hydrolases"/>
    <property type="match status" value="1"/>
</dbReference>
<name>A0A8X6HZ22_TRICU</name>
<dbReference type="GO" id="GO:0001667">
    <property type="term" value="P:ameboidal-type cell migration"/>
    <property type="evidence" value="ECO:0007669"/>
    <property type="project" value="UniProtKB-ARBA"/>
</dbReference>
<dbReference type="GO" id="GO:0035006">
    <property type="term" value="P:melanization defense response"/>
    <property type="evidence" value="ECO:0007669"/>
    <property type="project" value="UniProtKB-ARBA"/>
</dbReference>
<keyword evidence="6" id="KW-1185">Reference proteome</keyword>
<dbReference type="GO" id="GO:0035099">
    <property type="term" value="P:hemocyte migration"/>
    <property type="evidence" value="ECO:0007669"/>
    <property type="project" value="UniProtKB-ARBA"/>
</dbReference>
<keyword evidence="4" id="KW-0472">Membrane</keyword>
<protein>
    <submittedName>
        <fullName evidence="5">Ras-like GTP-binding protein Rho1</fullName>
    </submittedName>
</protein>
<dbReference type="GO" id="GO:0007264">
    <property type="term" value="P:small GTPase-mediated signal transduction"/>
    <property type="evidence" value="ECO:0007669"/>
    <property type="project" value="InterPro"/>
</dbReference>
<dbReference type="GO" id="GO:0016020">
    <property type="term" value="C:membrane"/>
    <property type="evidence" value="ECO:0007669"/>
    <property type="project" value="UniProtKB-SubCell"/>
</dbReference>
<proteinExistence type="predicted"/>
<evidence type="ECO:0000256" key="4">
    <source>
        <dbReference type="ARBA" id="ARBA00023136"/>
    </source>
</evidence>
<dbReference type="Proteomes" id="UP000887116">
    <property type="component" value="Unassembled WGS sequence"/>
</dbReference>
<reference evidence="5" key="1">
    <citation type="submission" date="2020-07" db="EMBL/GenBank/DDBJ databases">
        <title>Multicomponent nature underlies the extraordinary mechanical properties of spider dragline silk.</title>
        <authorList>
            <person name="Kono N."/>
            <person name="Nakamura H."/>
            <person name="Mori M."/>
            <person name="Yoshida Y."/>
            <person name="Ohtoshi R."/>
            <person name="Malay A.D."/>
            <person name="Moran D.A.P."/>
            <person name="Tomita M."/>
            <person name="Numata K."/>
            <person name="Arakawa K."/>
        </authorList>
    </citation>
    <scope>NUCLEOTIDE SEQUENCE</scope>
</reference>
<dbReference type="SMART" id="SM00175">
    <property type="entry name" value="RAB"/>
    <property type="match status" value="1"/>
</dbReference>
<dbReference type="SMART" id="SM00174">
    <property type="entry name" value="RHO"/>
    <property type="match status" value="1"/>
</dbReference>
<dbReference type="AlphaFoldDB" id="A0A8X6HZ22"/>
<evidence type="ECO:0000256" key="3">
    <source>
        <dbReference type="ARBA" id="ARBA00023134"/>
    </source>
</evidence>
<dbReference type="PROSITE" id="PS51421">
    <property type="entry name" value="RAS"/>
    <property type="match status" value="1"/>
</dbReference>
<accession>A0A8X6HZ22</accession>
<keyword evidence="2" id="KW-0547">Nucleotide-binding</keyword>
<gene>
    <name evidence="5" type="primary">Rho1</name>
    <name evidence="5" type="ORF">TNCT_122881</name>
</gene>
<evidence type="ECO:0000256" key="2">
    <source>
        <dbReference type="ARBA" id="ARBA00022741"/>
    </source>
</evidence>
<dbReference type="SMART" id="SM00173">
    <property type="entry name" value="RAS"/>
    <property type="match status" value="1"/>
</dbReference>
<evidence type="ECO:0000313" key="5">
    <source>
        <dbReference type="EMBL" id="GFR12379.1"/>
    </source>
</evidence>
<dbReference type="InterPro" id="IPR001806">
    <property type="entry name" value="Small_GTPase"/>
</dbReference>
<dbReference type="InterPro" id="IPR005225">
    <property type="entry name" value="Small_GTP-bd"/>
</dbReference>
<dbReference type="Gene3D" id="3.40.50.300">
    <property type="entry name" value="P-loop containing nucleotide triphosphate hydrolases"/>
    <property type="match status" value="1"/>
</dbReference>
<dbReference type="PROSITE" id="PS51420">
    <property type="entry name" value="RHO"/>
    <property type="match status" value="1"/>
</dbReference>
<dbReference type="NCBIfam" id="TIGR00231">
    <property type="entry name" value="small_GTP"/>
    <property type="match status" value="1"/>
</dbReference>
<dbReference type="GO" id="GO:0005525">
    <property type="term" value="F:GTP binding"/>
    <property type="evidence" value="ECO:0007669"/>
    <property type="project" value="UniProtKB-KW"/>
</dbReference>
<comment type="caution">
    <text evidence="5">The sequence shown here is derived from an EMBL/GenBank/DDBJ whole genome shotgun (WGS) entry which is preliminary data.</text>
</comment>
<evidence type="ECO:0000256" key="1">
    <source>
        <dbReference type="ARBA" id="ARBA00004370"/>
    </source>
</evidence>
<dbReference type="FunFam" id="3.40.50.300:FF:002060">
    <property type="entry name" value="Rho family GTPase"/>
    <property type="match status" value="1"/>
</dbReference>
<dbReference type="PROSITE" id="PS51419">
    <property type="entry name" value="RAB"/>
    <property type="match status" value="1"/>
</dbReference>
<comment type="subcellular location">
    <subcellularLocation>
        <location evidence="1">Membrane</location>
    </subcellularLocation>
</comment>
<keyword evidence="3" id="KW-0342">GTP-binding</keyword>
<dbReference type="CDD" id="cd00157">
    <property type="entry name" value="Rho"/>
    <property type="match status" value="1"/>
</dbReference>
<dbReference type="GO" id="GO:0003006">
    <property type="term" value="P:developmental process involved in reproduction"/>
    <property type="evidence" value="ECO:0007669"/>
    <property type="project" value="UniProtKB-ARBA"/>
</dbReference>
<dbReference type="InterPro" id="IPR027417">
    <property type="entry name" value="P-loop_NTPase"/>
</dbReference>
<dbReference type="GO" id="GO:0022412">
    <property type="term" value="P:cellular process involved in reproduction in multicellular organism"/>
    <property type="evidence" value="ECO:0007669"/>
    <property type="project" value="UniProtKB-ARBA"/>
</dbReference>
<sequence length="194" mass="21537">MSDCHEIMANDSRKKIVLVGDEKCGKIGLIFNYFSGALPNPAEPQIYKDYLTEIEVDGQTIPIVLWIVPAQEHYSAIRTLSYDDSKAVILCYAIDNPTSLRNACEKWYPEIKKYIPNAPIVLVGNKMDLRSDENTINELASKSLKPVSFEQGKEAAEKIKAVKYIECSAKNGDAVKEVFKTAAAASLQGCKETK</sequence>
<dbReference type="PRINTS" id="PR00449">
    <property type="entry name" value="RASTRNSFRMNG"/>
</dbReference>
<dbReference type="InterPro" id="IPR003578">
    <property type="entry name" value="Small_GTPase_Rho"/>
</dbReference>
<dbReference type="GO" id="GO:0003924">
    <property type="term" value="F:GTPase activity"/>
    <property type="evidence" value="ECO:0007669"/>
    <property type="project" value="InterPro"/>
</dbReference>
<dbReference type="OrthoDB" id="3212925at2759"/>
<organism evidence="5 6">
    <name type="scientific">Trichonephila clavata</name>
    <name type="common">Joro spider</name>
    <name type="synonym">Nephila clavata</name>
    <dbReference type="NCBI Taxonomy" id="2740835"/>
    <lineage>
        <taxon>Eukaryota</taxon>
        <taxon>Metazoa</taxon>
        <taxon>Ecdysozoa</taxon>
        <taxon>Arthropoda</taxon>
        <taxon>Chelicerata</taxon>
        <taxon>Arachnida</taxon>
        <taxon>Araneae</taxon>
        <taxon>Araneomorphae</taxon>
        <taxon>Entelegynae</taxon>
        <taxon>Araneoidea</taxon>
        <taxon>Nephilidae</taxon>
        <taxon>Trichonephila</taxon>
    </lineage>
</organism>
<dbReference type="EMBL" id="BMAO01006900">
    <property type="protein sequence ID" value="GFR12379.1"/>
    <property type="molecule type" value="Genomic_DNA"/>
</dbReference>
<dbReference type="Pfam" id="PF00071">
    <property type="entry name" value="Ras"/>
    <property type="match status" value="1"/>
</dbReference>
<dbReference type="PANTHER" id="PTHR24072">
    <property type="entry name" value="RHO FAMILY GTPASE"/>
    <property type="match status" value="1"/>
</dbReference>